<dbReference type="EMBL" id="MSTI01000018">
    <property type="protein sequence ID" value="OLV19862.1"/>
    <property type="molecule type" value="Genomic_DNA"/>
</dbReference>
<evidence type="ECO:0000259" key="1">
    <source>
        <dbReference type="Pfam" id="PF04773"/>
    </source>
</evidence>
<sequence length="556" mass="58173">MSRVLSSPSPARELLLRSMALYGCLGAGGQAVAQTSPLSPAPVQAVPGQAASVPPPVLRAAQGCVEIQGPDGTWRAQTAPTEITTRLRVGTGRAVLQEGRVGQVVVGSASELRRYLGEADLLSGRFFLRGPVAVHVAGNHVVMDGAGQLRADLNGNEKRVAVIAGRLRIALKGRSIEVGAGQQIALDSGRVSAFREADPWYAAQFTGLGAASVEATRGPVSLLQRGATRVAVIGDDLQPGAALNTGAAAWAEIGFTGGGYLRLNEQSALSVVSIERTSAGREVLLRLDRGTAWNVVEKGQGGYRIDTPVVSTAVRGTVFRVDANGLVKVFDGQVALPGQMAGGQEAGTQAVSQGQQLSPGGQLVPLQLDAVDRFNIAQDAVRAQALTLSLDLPGRSLQELALLARSLPDARVTLTVAGQTVPLSGENGLFRLERLQDSLPEGQYTVTVRAQRYGQTLTRTKPITVDRTPPRLSGLAVTRVGRILTLSGVVTDAGDSRIGLGVTVGGQTYTRMVDTRKLDTQDGGRFVWSVPLPTPDASASLTLRDGADNQSHARLP</sequence>
<organism evidence="2 3">
    <name type="scientific">Deinococcus marmoris</name>
    <dbReference type="NCBI Taxonomy" id="249408"/>
    <lineage>
        <taxon>Bacteria</taxon>
        <taxon>Thermotogati</taxon>
        <taxon>Deinococcota</taxon>
        <taxon>Deinococci</taxon>
        <taxon>Deinococcales</taxon>
        <taxon>Deinococcaceae</taxon>
        <taxon>Deinococcus</taxon>
    </lineage>
</organism>
<accession>A0A1U7P3X2</accession>
<dbReference type="Proteomes" id="UP000186607">
    <property type="component" value="Unassembled WGS sequence"/>
</dbReference>
<keyword evidence="3" id="KW-1185">Reference proteome</keyword>
<evidence type="ECO:0000313" key="2">
    <source>
        <dbReference type="EMBL" id="OLV19862.1"/>
    </source>
</evidence>
<comment type="caution">
    <text evidence="2">The sequence shown here is derived from an EMBL/GenBank/DDBJ whole genome shotgun (WGS) entry which is preliminary data.</text>
</comment>
<protein>
    <recommendedName>
        <fullName evidence="1">FecR protein domain-containing protein</fullName>
    </recommendedName>
</protein>
<dbReference type="Pfam" id="PF04773">
    <property type="entry name" value="FecR"/>
    <property type="match status" value="1"/>
</dbReference>
<name>A0A1U7P3X2_9DEIO</name>
<dbReference type="PANTHER" id="PTHR38731">
    <property type="entry name" value="LIPL45-RELATED LIPOPROTEIN-RELATED"/>
    <property type="match status" value="1"/>
</dbReference>
<feature type="domain" description="FecR protein" evidence="1">
    <location>
        <begin position="243"/>
        <end position="334"/>
    </location>
</feature>
<gene>
    <name evidence="2" type="ORF">BOO71_0001282</name>
</gene>
<dbReference type="PANTHER" id="PTHR38731:SF3">
    <property type="entry name" value="BLL6125 PROTEIN"/>
    <property type="match status" value="1"/>
</dbReference>
<dbReference type="STRING" id="249408.BOO71_0001282"/>
<dbReference type="AlphaFoldDB" id="A0A1U7P3X2"/>
<evidence type="ECO:0000313" key="3">
    <source>
        <dbReference type="Proteomes" id="UP000186607"/>
    </source>
</evidence>
<reference evidence="2 3" key="1">
    <citation type="submission" date="2017-01" db="EMBL/GenBank/DDBJ databases">
        <title>Genome Analysis of Deinococcus marmoris KOPRI26562.</title>
        <authorList>
            <person name="Kim J.H."/>
            <person name="Oh H.-M."/>
        </authorList>
    </citation>
    <scope>NUCLEOTIDE SEQUENCE [LARGE SCALE GENOMIC DNA]</scope>
    <source>
        <strain evidence="2 3">KOPRI26562</strain>
    </source>
</reference>
<proteinExistence type="predicted"/>
<dbReference type="InterPro" id="IPR006860">
    <property type="entry name" value="FecR"/>
</dbReference>
<dbReference type="Gene3D" id="2.60.120.1440">
    <property type="match status" value="1"/>
</dbReference>